<dbReference type="Pfam" id="PF14200">
    <property type="entry name" value="RicinB_lectin_2"/>
    <property type="match status" value="1"/>
</dbReference>
<organism evidence="2 3">
    <name type="scientific">Nocardia niwae</name>
    <dbReference type="NCBI Taxonomy" id="626084"/>
    <lineage>
        <taxon>Bacteria</taxon>
        <taxon>Bacillati</taxon>
        <taxon>Actinomycetota</taxon>
        <taxon>Actinomycetes</taxon>
        <taxon>Mycobacteriales</taxon>
        <taxon>Nocardiaceae</taxon>
        <taxon>Nocardia</taxon>
    </lineage>
</organism>
<evidence type="ECO:0000259" key="1">
    <source>
        <dbReference type="Pfam" id="PF14200"/>
    </source>
</evidence>
<feature type="domain" description="Ricin B lectin" evidence="1">
    <location>
        <begin position="4"/>
        <end position="67"/>
    </location>
</feature>
<accession>A0ABV2XHL8</accession>
<comment type="caution">
    <text evidence="2">The sequence shown here is derived from an EMBL/GenBank/DDBJ whole genome shotgun (WGS) entry which is preliminary data.</text>
</comment>
<proteinExistence type="predicted"/>
<reference evidence="2 3" key="1">
    <citation type="submission" date="2024-06" db="EMBL/GenBank/DDBJ databases">
        <title>The Natural Products Discovery Center: Release of the First 8490 Sequenced Strains for Exploring Actinobacteria Biosynthetic Diversity.</title>
        <authorList>
            <person name="Kalkreuter E."/>
            <person name="Kautsar S.A."/>
            <person name="Yang D."/>
            <person name="Bader C.D."/>
            <person name="Teijaro C.N."/>
            <person name="Fluegel L."/>
            <person name="Davis C.M."/>
            <person name="Simpson J.R."/>
            <person name="Lauterbach L."/>
            <person name="Steele A.D."/>
            <person name="Gui C."/>
            <person name="Meng S."/>
            <person name="Li G."/>
            <person name="Viehrig K."/>
            <person name="Ye F."/>
            <person name="Su P."/>
            <person name="Kiefer A.F."/>
            <person name="Nichols A."/>
            <person name="Cepeda A.J."/>
            <person name="Yan W."/>
            <person name="Fan B."/>
            <person name="Jiang Y."/>
            <person name="Adhikari A."/>
            <person name="Zheng C.-J."/>
            <person name="Schuster L."/>
            <person name="Cowan T.M."/>
            <person name="Smanski M.J."/>
            <person name="Chevrette M.G."/>
            <person name="De Carvalho L.P.S."/>
            <person name="Shen B."/>
        </authorList>
    </citation>
    <scope>NUCLEOTIDE SEQUENCE [LARGE SCALE GENOMIC DNA]</scope>
    <source>
        <strain evidence="2 3">NPDC019434</strain>
    </source>
</reference>
<keyword evidence="3" id="KW-1185">Reference proteome</keyword>
<gene>
    <name evidence="2" type="ORF">ABZ507_26685</name>
</gene>
<evidence type="ECO:0000313" key="2">
    <source>
        <dbReference type="EMBL" id="MEU2125406.1"/>
    </source>
</evidence>
<dbReference type="CDD" id="cd00161">
    <property type="entry name" value="beta-trefoil_Ricin-like"/>
    <property type="match status" value="1"/>
</dbReference>
<dbReference type="RefSeq" id="WP_357801781.1">
    <property type="nucleotide sequence ID" value="NZ_JBEYBM010000001.1"/>
</dbReference>
<dbReference type="InterPro" id="IPR000772">
    <property type="entry name" value="Ricin_B_lectin"/>
</dbReference>
<dbReference type="Gene3D" id="2.80.10.50">
    <property type="match status" value="1"/>
</dbReference>
<name>A0ABV2XHL8_9NOCA</name>
<dbReference type="InterPro" id="IPR035992">
    <property type="entry name" value="Ricin_B-like_lectins"/>
</dbReference>
<dbReference type="SUPFAM" id="SSF50370">
    <property type="entry name" value="Ricin B-like lectins"/>
    <property type="match status" value="1"/>
</dbReference>
<protein>
    <submittedName>
        <fullName evidence="2">RICIN domain-containing protein</fullName>
    </submittedName>
</protein>
<dbReference type="Proteomes" id="UP001550535">
    <property type="component" value="Unassembled WGS sequence"/>
</dbReference>
<evidence type="ECO:0000313" key="3">
    <source>
        <dbReference type="Proteomes" id="UP001550535"/>
    </source>
</evidence>
<dbReference type="EMBL" id="JBEYBR010000085">
    <property type="protein sequence ID" value="MEU2125406.1"/>
    <property type="molecule type" value="Genomic_DNA"/>
</dbReference>
<sequence>MTTKYQIINYDTGQALGVDGDGDSVTLQQRAPEDAAQLWNVLVNAEEDDLDIVNTKTGGYLSATGSNGQLMCGAERFGWDLPEFPEISPIATSDDRSVIGIYFNNRPQLMPNLTPDHERDNERWIFHQVL</sequence>